<organism evidence="4 5">
    <name type="scientific">Tetrapisispora phaffii (strain ATCC 24235 / CBS 4417 / NBRC 1672 / NRRL Y-8282 / UCD 70-5)</name>
    <name type="common">Yeast</name>
    <name type="synonym">Fabospora phaffii</name>
    <dbReference type="NCBI Taxonomy" id="1071381"/>
    <lineage>
        <taxon>Eukaryota</taxon>
        <taxon>Fungi</taxon>
        <taxon>Dikarya</taxon>
        <taxon>Ascomycota</taxon>
        <taxon>Saccharomycotina</taxon>
        <taxon>Saccharomycetes</taxon>
        <taxon>Saccharomycetales</taxon>
        <taxon>Saccharomycetaceae</taxon>
        <taxon>Tetrapisispora</taxon>
    </lineage>
</organism>
<reference evidence="4 5" key="1">
    <citation type="journal article" date="2011" name="Proc. Natl. Acad. Sci. U.S.A.">
        <title>Evolutionary erosion of yeast sex chromosomes by mating-type switching accidents.</title>
        <authorList>
            <person name="Gordon J.L."/>
            <person name="Armisen D."/>
            <person name="Proux-Wera E."/>
            <person name="Oheigeartaigh S.S."/>
            <person name="Byrne K.P."/>
            <person name="Wolfe K.H."/>
        </authorList>
    </citation>
    <scope>NUCLEOTIDE SEQUENCE [LARGE SCALE GENOMIC DNA]</scope>
    <source>
        <strain evidence="5">ATCC 24235 / CBS 4417 / NBRC 1672 / NRRL Y-8282 / UCD 70-5</strain>
    </source>
</reference>
<dbReference type="InterPro" id="IPR018767">
    <property type="entry name" value="Brl1/Brr6_dom"/>
</dbReference>
<keyword evidence="2" id="KW-1133">Transmembrane helix</keyword>
<dbReference type="PANTHER" id="PTHR28136:SF1">
    <property type="entry name" value="NUCLEUS EXPORT PROTEIN BRL1"/>
    <property type="match status" value="1"/>
</dbReference>
<evidence type="ECO:0000259" key="3">
    <source>
        <dbReference type="SMART" id="SM01042"/>
    </source>
</evidence>
<evidence type="ECO:0000256" key="1">
    <source>
        <dbReference type="SAM" id="MobiDB-lite"/>
    </source>
</evidence>
<protein>
    <recommendedName>
        <fullName evidence="3">Brl1/Brr6 domain-containing protein</fullName>
    </recommendedName>
</protein>
<dbReference type="KEGG" id="tpf:TPHA_0E01360"/>
<evidence type="ECO:0000313" key="5">
    <source>
        <dbReference type="Proteomes" id="UP000005666"/>
    </source>
</evidence>
<keyword evidence="2" id="KW-0812">Transmembrane</keyword>
<dbReference type="OrthoDB" id="5961at2759"/>
<dbReference type="GO" id="GO:0055088">
    <property type="term" value="P:lipid homeostasis"/>
    <property type="evidence" value="ECO:0007669"/>
    <property type="project" value="EnsemblFungi"/>
</dbReference>
<dbReference type="GO" id="GO:0031965">
    <property type="term" value="C:nuclear membrane"/>
    <property type="evidence" value="ECO:0007669"/>
    <property type="project" value="InterPro"/>
</dbReference>
<feature type="transmembrane region" description="Helical" evidence="2">
    <location>
        <begin position="319"/>
        <end position="338"/>
    </location>
</feature>
<evidence type="ECO:0000256" key="2">
    <source>
        <dbReference type="SAM" id="Phobius"/>
    </source>
</evidence>
<gene>
    <name evidence="4" type="primary">TPHA0E01360</name>
    <name evidence="4" type="ordered locus">TPHA_0E01360</name>
</gene>
<dbReference type="PANTHER" id="PTHR28136">
    <property type="entry name" value="NUCLEUS EXPORT PROTEIN BRR6"/>
    <property type="match status" value="1"/>
</dbReference>
<dbReference type="Proteomes" id="UP000005666">
    <property type="component" value="Chromosome 5"/>
</dbReference>
<accession>G8BTK3</accession>
<feature type="transmembrane region" description="Helical" evidence="2">
    <location>
        <begin position="344"/>
        <end position="367"/>
    </location>
</feature>
<dbReference type="Pfam" id="PF10104">
    <property type="entry name" value="Brr6_like_C_C"/>
    <property type="match status" value="1"/>
</dbReference>
<sequence length="416" mass="47426">MDLFSQLSLQDQNVGTNDEALLDLSKLSLVEKTEDISAMDIDAMSVNDIESTNTLKSVSSIPVDEILSVKSFNGGENMVVSDEENQNNNDNTNFIKSLLSPTSLGIAAATSMSTGGEYVNNENPEQIYTIEEPVDEKNEATTSTYLQDLQTELRKRSGKEPINIMINYHNYYNDGYTDNTNKNNQRVLSMHDQYYNTVHSNNVKQPQKDLVLRLPSPWSIYSHPVSRVSYNIMTILQLIINFITYMALALLLFLTLHTIGKDIKSIWNIKKIELVKESFSCRHNFTINRCQDNNKRLPALYEECEKWFHCMNRDNDMLFSTRTTLTMSFLGEAINAFIEPIGWKAIMIIILSFLTWTFATNFLFGFARAKSYYGLNKQSQQPTGDKQREPLANNSHSDSQMTKHPNETALSKISYS</sequence>
<feature type="region of interest" description="Disordered" evidence="1">
    <location>
        <begin position="377"/>
        <end position="416"/>
    </location>
</feature>
<dbReference type="InterPro" id="IPR040202">
    <property type="entry name" value="Brl1/Brr6"/>
</dbReference>
<name>G8BTK3_TETPH</name>
<dbReference type="SMART" id="SM01042">
    <property type="entry name" value="Brr6_like_C_C"/>
    <property type="match status" value="1"/>
</dbReference>
<dbReference type="GeneID" id="11531404"/>
<proteinExistence type="predicted"/>
<dbReference type="RefSeq" id="XP_003685665.1">
    <property type="nucleotide sequence ID" value="XM_003685617.1"/>
</dbReference>
<feature type="domain" description="Brl1/Brr6" evidence="3">
    <location>
        <begin position="232"/>
        <end position="368"/>
    </location>
</feature>
<dbReference type="GO" id="GO:0005783">
    <property type="term" value="C:endoplasmic reticulum"/>
    <property type="evidence" value="ECO:0007669"/>
    <property type="project" value="EnsemblFungi"/>
</dbReference>
<dbReference type="GO" id="GO:0006998">
    <property type="term" value="P:nuclear envelope organization"/>
    <property type="evidence" value="ECO:0007669"/>
    <property type="project" value="EnsemblFungi"/>
</dbReference>
<evidence type="ECO:0000313" key="4">
    <source>
        <dbReference type="EMBL" id="CCE63231.1"/>
    </source>
</evidence>
<keyword evidence="2" id="KW-0472">Membrane</keyword>
<feature type="transmembrane region" description="Helical" evidence="2">
    <location>
        <begin position="235"/>
        <end position="256"/>
    </location>
</feature>
<feature type="compositionally biased region" description="Polar residues" evidence="1">
    <location>
        <begin position="392"/>
        <end position="416"/>
    </location>
</feature>
<dbReference type="HOGENOM" id="CLU_031411_1_0_1"/>
<keyword evidence="5" id="KW-1185">Reference proteome</keyword>
<dbReference type="EMBL" id="HE612860">
    <property type="protein sequence ID" value="CCE63231.1"/>
    <property type="molecule type" value="Genomic_DNA"/>
</dbReference>
<dbReference type="AlphaFoldDB" id="G8BTK3"/>
<dbReference type="eggNOG" id="KOG4503">
    <property type="taxonomic scope" value="Eukaryota"/>
</dbReference>
<dbReference type="OMA" id="HDQHIAN"/>